<dbReference type="PANTHER" id="PTHR43000">
    <property type="entry name" value="DTDP-D-GLUCOSE 4,6-DEHYDRATASE-RELATED"/>
    <property type="match status" value="1"/>
</dbReference>
<dbReference type="Gene3D" id="3.40.50.720">
    <property type="entry name" value="NAD(P)-binding Rossmann-like Domain"/>
    <property type="match status" value="2"/>
</dbReference>
<dbReference type="GO" id="GO:0009225">
    <property type="term" value="P:nucleotide-sugar metabolic process"/>
    <property type="evidence" value="ECO:0007669"/>
    <property type="project" value="UniProtKB-ARBA"/>
</dbReference>
<evidence type="ECO:0008006" key="4">
    <source>
        <dbReference type="Google" id="ProtNLM"/>
    </source>
</evidence>
<reference evidence="3" key="1">
    <citation type="journal article" date="2020" name="Nature">
        <title>Giant virus diversity and host interactions through global metagenomics.</title>
        <authorList>
            <person name="Schulz F."/>
            <person name="Roux S."/>
            <person name="Paez-Espino D."/>
            <person name="Jungbluth S."/>
            <person name="Walsh D.A."/>
            <person name="Denef V.J."/>
            <person name="McMahon K.D."/>
            <person name="Konstantinidis K.T."/>
            <person name="Eloe-Fadrosh E.A."/>
            <person name="Kyrpides N.C."/>
            <person name="Woyke T."/>
        </authorList>
    </citation>
    <scope>NUCLEOTIDE SEQUENCE</scope>
    <source>
        <strain evidence="3">GVMAG-M-3300023179-33</strain>
    </source>
</reference>
<dbReference type="SUPFAM" id="SSF51735">
    <property type="entry name" value="NAD(P)-binding Rossmann-fold domains"/>
    <property type="match status" value="2"/>
</dbReference>
<dbReference type="InterPro" id="IPR044862">
    <property type="entry name" value="Pro_4_hyd_alph_FE2OG_OXY"/>
</dbReference>
<evidence type="ECO:0000259" key="2">
    <source>
        <dbReference type="Pfam" id="PF16363"/>
    </source>
</evidence>
<dbReference type="Gene3D" id="3.90.25.10">
    <property type="entry name" value="UDP-galactose 4-epimerase, domain 1"/>
    <property type="match status" value="1"/>
</dbReference>
<dbReference type="InterPro" id="IPR036291">
    <property type="entry name" value="NAD(P)-bd_dom_sf"/>
</dbReference>
<proteinExistence type="predicted"/>
<organism evidence="3">
    <name type="scientific">viral metagenome</name>
    <dbReference type="NCBI Taxonomy" id="1070528"/>
    <lineage>
        <taxon>unclassified sequences</taxon>
        <taxon>metagenomes</taxon>
        <taxon>organismal metagenomes</taxon>
    </lineage>
</organism>
<feature type="domain" description="NAD(P)-binding" evidence="2">
    <location>
        <begin position="307"/>
        <end position="616"/>
    </location>
</feature>
<dbReference type="Pfam" id="PF13640">
    <property type="entry name" value="2OG-FeII_Oxy_3"/>
    <property type="match status" value="1"/>
</dbReference>
<dbReference type="Gene3D" id="2.60.120.620">
    <property type="entry name" value="q2cbj1_9rhob like domain"/>
    <property type="match status" value="1"/>
</dbReference>
<dbReference type="AlphaFoldDB" id="A0A6C0EFM3"/>
<feature type="domain" description="Prolyl 4-hydroxylase alpha subunit Fe(2+) 2OG dioxygenase" evidence="1">
    <location>
        <begin position="755"/>
        <end position="852"/>
    </location>
</feature>
<evidence type="ECO:0000259" key="1">
    <source>
        <dbReference type="Pfam" id="PF13640"/>
    </source>
</evidence>
<sequence length="917" mass="106598">MKILVYGSNGWIGNQFIDVLKSKNQNYFIGKARAENPLALEKELDEIQPTHVVSFIGRTHGKIGDKIYTTIDYLEEEGKLVDNIRDNLFSPIVLAELCRNRQIHYTYLGTGCIFKFDDEHPFGMEESGFVEDSLPNFFGSSYSIVKGFTDQIMHLEGYKNTVLNLRIRMPITGNKNPRNFITKIATYDRICSIPNSMTVLPELLPFVLMMMERKVCGTVNLTNPGLVSHNEILTMYKEIVDPLFTWKNFSQEEQRKILTSDRSNNFLETHKLEEMFPGVLNIKDSVRNCLIEYRKELDAERKPVNLLVTGGCGFIGSNFINYYFPIGKIDTLVNLDALYYCADIDNVDEYIQKEKSYVFLNANLCDAEYLDTMLKKYQITHVIHFAAQSHVQNSFEDSLTFTHDNVLGTHTLLESCRKYKKIVKFIHVSTDEVYGESMNDIHEKHKTEHSILCPTNPYAATKAGAELIAQSYNHSYNMPIIITRGNNVYGPNQYPEKLIPRFIKLLNEGKKVTIQGEGKTVRAFLHAYDTATAFEAILEKGSVGEIYNIGCDEGMEYSVMEIAKILIKLIKNTEDYAEWIEYVEDRPYNDMRYYISNKKVRELGWNIKVDLMTGLNDLINRQYKIKLLELKKMESIPEMEKRSYFGDWINNTHELFKQFNGAEPFDHIIIPNFLNEEYANLIHDKFPTDITSKKWHKYYNPLEIKYANDDINNLPVCVRKLFYLLSTDEISKEVSTLSGIESLEYDPYLHGAGLHIHPRNGKLNMHLDYEKHPHMEKERRLNIILYMSKDWKEEWNGDTQLWDKDMQNCVVRSHVKFNTAIIFKTNNQSWHGLPDIIKCPENVFRKSIAYYYISPLISDYDENVIGNDGSGFRKKATYCKRPCDPHDENMEKLFKIRSRRLITNDDLQDLFPGFLDK</sequence>
<dbReference type="FunFam" id="3.40.50.720:FF:000304">
    <property type="entry name" value="UDP-glucose 4,6-dehydratase"/>
    <property type="match status" value="1"/>
</dbReference>
<dbReference type="Pfam" id="PF16363">
    <property type="entry name" value="GDP_Man_Dehyd"/>
    <property type="match status" value="1"/>
</dbReference>
<dbReference type="EMBL" id="MN739827">
    <property type="protein sequence ID" value="QHT27718.1"/>
    <property type="molecule type" value="Genomic_DNA"/>
</dbReference>
<accession>A0A6C0EFM3</accession>
<protein>
    <recommendedName>
        <fullName evidence="4">NAD(P)-binding domain-containing protein</fullName>
    </recommendedName>
</protein>
<name>A0A6C0EFM3_9ZZZZ</name>
<evidence type="ECO:0000313" key="3">
    <source>
        <dbReference type="EMBL" id="QHT27718.1"/>
    </source>
</evidence>
<dbReference type="InterPro" id="IPR016040">
    <property type="entry name" value="NAD(P)-bd_dom"/>
</dbReference>